<dbReference type="InterPro" id="IPR051635">
    <property type="entry name" value="SNAT-like"/>
</dbReference>
<keyword evidence="1 4" id="KW-0808">Transferase</keyword>
<dbReference type="CDD" id="cd04301">
    <property type="entry name" value="NAT_SF"/>
    <property type="match status" value="1"/>
</dbReference>
<dbReference type="PANTHER" id="PTHR10908:SF0">
    <property type="entry name" value="SEROTONIN N-ACETYLTRANSFERASE"/>
    <property type="match status" value="1"/>
</dbReference>
<dbReference type="InterPro" id="IPR000182">
    <property type="entry name" value="GNAT_dom"/>
</dbReference>
<feature type="domain" description="N-acetyltransferase" evidence="3">
    <location>
        <begin position="1"/>
        <end position="89"/>
    </location>
</feature>
<evidence type="ECO:0000313" key="5">
    <source>
        <dbReference type="Proteomes" id="UP000023152"/>
    </source>
</evidence>
<evidence type="ECO:0000256" key="1">
    <source>
        <dbReference type="ARBA" id="ARBA00022679"/>
    </source>
</evidence>
<dbReference type="InterPro" id="IPR016181">
    <property type="entry name" value="Acyl_CoA_acyltransferase"/>
</dbReference>
<dbReference type="Gene3D" id="3.40.630.30">
    <property type="match status" value="1"/>
</dbReference>
<dbReference type="PANTHER" id="PTHR10908">
    <property type="entry name" value="SEROTONIN N-ACETYLTRANSFERASE"/>
    <property type="match status" value="1"/>
</dbReference>
<dbReference type="AlphaFoldDB" id="X6M1M3"/>
<keyword evidence="5" id="KW-1185">Reference proteome</keyword>
<dbReference type="Pfam" id="PF13673">
    <property type="entry name" value="Acetyltransf_10"/>
    <property type="match status" value="1"/>
</dbReference>
<gene>
    <name evidence="4" type="ORF">RFI_29890</name>
</gene>
<reference evidence="4 5" key="1">
    <citation type="journal article" date="2013" name="Curr. Biol.">
        <title>The Genome of the Foraminiferan Reticulomyxa filosa.</title>
        <authorList>
            <person name="Glockner G."/>
            <person name="Hulsmann N."/>
            <person name="Schleicher M."/>
            <person name="Noegel A.A."/>
            <person name="Eichinger L."/>
            <person name="Gallinger C."/>
            <person name="Pawlowski J."/>
            <person name="Sierra R."/>
            <person name="Euteneuer U."/>
            <person name="Pillet L."/>
            <person name="Moustafa A."/>
            <person name="Platzer M."/>
            <person name="Groth M."/>
            <person name="Szafranski K."/>
            <person name="Schliwa M."/>
        </authorList>
    </citation>
    <scope>NUCLEOTIDE SEQUENCE [LARGE SCALE GENOMIC DNA]</scope>
</reference>
<evidence type="ECO:0000256" key="2">
    <source>
        <dbReference type="ARBA" id="ARBA00023315"/>
    </source>
</evidence>
<proteinExistence type="predicted"/>
<dbReference type="EMBL" id="ASPP01026105">
    <property type="protein sequence ID" value="ETO07501.1"/>
    <property type="molecule type" value="Genomic_DNA"/>
</dbReference>
<dbReference type="PROSITE" id="PS51186">
    <property type="entry name" value="GNAT"/>
    <property type="match status" value="1"/>
</dbReference>
<comment type="caution">
    <text evidence="4">The sequence shown here is derived from an EMBL/GenBank/DDBJ whole genome shotgun (WGS) entry which is preliminary data.</text>
</comment>
<name>X6M1M3_RETFI</name>
<accession>X6M1M3</accession>
<evidence type="ECO:0000313" key="4">
    <source>
        <dbReference type="EMBL" id="ETO07501.1"/>
    </source>
</evidence>
<dbReference type="SUPFAM" id="SSF55729">
    <property type="entry name" value="Acyl-CoA N-acyltransferases (Nat)"/>
    <property type="match status" value="1"/>
</dbReference>
<dbReference type="Proteomes" id="UP000023152">
    <property type="component" value="Unassembled WGS sequence"/>
</dbReference>
<sequence>MQSHIDGGKTLCIHSVVIDKKYRRHKFGTQLLKKYLQTMHPKLEKDELSTIKLLAKKYLIPFYQKVGFVLKGQSRVKHGKDTWYEMAYT</sequence>
<evidence type="ECO:0000259" key="3">
    <source>
        <dbReference type="PROSITE" id="PS51186"/>
    </source>
</evidence>
<dbReference type="OrthoDB" id="30840at2759"/>
<dbReference type="GO" id="GO:0008080">
    <property type="term" value="F:N-acetyltransferase activity"/>
    <property type="evidence" value="ECO:0007669"/>
    <property type="project" value="UniProtKB-ARBA"/>
</dbReference>
<keyword evidence="2" id="KW-0012">Acyltransferase</keyword>
<organism evidence="4 5">
    <name type="scientific">Reticulomyxa filosa</name>
    <dbReference type="NCBI Taxonomy" id="46433"/>
    <lineage>
        <taxon>Eukaryota</taxon>
        <taxon>Sar</taxon>
        <taxon>Rhizaria</taxon>
        <taxon>Retaria</taxon>
        <taxon>Foraminifera</taxon>
        <taxon>Monothalamids</taxon>
        <taxon>Reticulomyxidae</taxon>
        <taxon>Reticulomyxa</taxon>
    </lineage>
</organism>
<protein>
    <submittedName>
        <fullName evidence="4">Acetyltransferase</fullName>
    </submittedName>
</protein>
<dbReference type="OMA" id="DTWYEMA"/>